<reference evidence="2 3" key="1">
    <citation type="submission" date="2019-03" db="EMBL/GenBank/DDBJ databases">
        <title>Genomic Encyclopedia of Type Strains, Phase IV (KMG-IV): sequencing the most valuable type-strain genomes for metagenomic binning, comparative biology and taxonomic classification.</title>
        <authorList>
            <person name="Goeker M."/>
        </authorList>
    </citation>
    <scope>NUCLEOTIDE SEQUENCE [LARGE SCALE GENOMIC DNA]</scope>
    <source>
        <strain evidence="2 3">DSM 28697</strain>
    </source>
</reference>
<accession>A0A4R6U2V2</accession>
<sequence length="38" mass="4018">MGFLMTTLALLVCIAVIVGCIVGVVVTMKSKNDDHSTH</sequence>
<keyword evidence="3" id="KW-1185">Reference proteome</keyword>
<dbReference type="EMBL" id="SNYJ01000005">
    <property type="protein sequence ID" value="TDQ40690.1"/>
    <property type="molecule type" value="Genomic_DNA"/>
</dbReference>
<feature type="transmembrane region" description="Helical" evidence="1">
    <location>
        <begin position="6"/>
        <end position="28"/>
    </location>
</feature>
<keyword evidence="1" id="KW-0812">Transmembrane</keyword>
<proteinExistence type="predicted"/>
<dbReference type="AlphaFoldDB" id="A0A4R6U2V2"/>
<keyword evidence="1" id="KW-1133">Transmembrane helix</keyword>
<evidence type="ECO:0000313" key="2">
    <source>
        <dbReference type="EMBL" id="TDQ40690.1"/>
    </source>
</evidence>
<comment type="caution">
    <text evidence="2">The sequence shown here is derived from an EMBL/GenBank/DDBJ whole genome shotgun (WGS) entry which is preliminary data.</text>
</comment>
<organism evidence="2 3">
    <name type="scientific">Aureibacillus halotolerans</name>
    <dbReference type="NCBI Taxonomy" id="1508390"/>
    <lineage>
        <taxon>Bacteria</taxon>
        <taxon>Bacillati</taxon>
        <taxon>Bacillota</taxon>
        <taxon>Bacilli</taxon>
        <taxon>Bacillales</taxon>
        <taxon>Bacillaceae</taxon>
        <taxon>Aureibacillus</taxon>
    </lineage>
</organism>
<dbReference type="Proteomes" id="UP000295632">
    <property type="component" value="Unassembled WGS sequence"/>
</dbReference>
<name>A0A4R6U2V2_9BACI</name>
<protein>
    <submittedName>
        <fullName evidence="2">Uncharacterized protein</fullName>
    </submittedName>
</protein>
<evidence type="ECO:0000313" key="3">
    <source>
        <dbReference type="Proteomes" id="UP000295632"/>
    </source>
</evidence>
<evidence type="ECO:0000256" key="1">
    <source>
        <dbReference type="SAM" id="Phobius"/>
    </source>
</evidence>
<gene>
    <name evidence="2" type="ORF">EV213_10531</name>
</gene>
<keyword evidence="1" id="KW-0472">Membrane</keyword>